<dbReference type="Proteomes" id="UP000001302">
    <property type="component" value="Chromosome"/>
</dbReference>
<accession>E0TBT0</accession>
<dbReference type="Gene3D" id="2.40.160.20">
    <property type="match status" value="1"/>
</dbReference>
<dbReference type="KEGG" id="pbr:PB2503_01722"/>
<sequence>MRSKVMRSPSILAGLALVTFGSSAIAGSSAAAQSVTDNYDAYLEAGYSWAEINGRTNDAEFGGVVARLGLNFGQFLALEGESVLGLDDEEDVIAGREVVVSQEYSLAGFLRISYPISERLSVHARLGGATVALKAEAVGFEETENEEGFAYGIGASVAVLDPFYLRADYVRYDIEDSDTDQYTLTLGAKL</sequence>
<keyword evidence="1 2" id="KW-0732">Signal</keyword>
<evidence type="ECO:0000259" key="3">
    <source>
        <dbReference type="Pfam" id="PF13505"/>
    </source>
</evidence>
<dbReference type="eggNOG" id="COG3637">
    <property type="taxonomic scope" value="Bacteria"/>
</dbReference>
<evidence type="ECO:0000313" key="5">
    <source>
        <dbReference type="Proteomes" id="UP000001302"/>
    </source>
</evidence>
<reference evidence="4 5" key="2">
    <citation type="journal article" date="2011" name="J. Bacteriol.">
        <title>Complete genome sequence of strain HTCC2503T of Parvularcula bermudensis, the type species of the order "Parvularculales" in the class Alphaproteobacteria.</title>
        <authorList>
            <person name="Oh H.M."/>
            <person name="Kang I."/>
            <person name="Vergin K.L."/>
            <person name="Kang D."/>
            <person name="Rhee K.H."/>
            <person name="Giovannoni S.J."/>
            <person name="Cho J.C."/>
        </authorList>
    </citation>
    <scope>NUCLEOTIDE SEQUENCE [LARGE SCALE GENOMIC DNA]</scope>
    <source>
        <strain evidence="5">ATCC BAA-594 / HTCC2503 / KCTC 12087</strain>
    </source>
</reference>
<dbReference type="SUPFAM" id="SSF56925">
    <property type="entry name" value="OMPA-like"/>
    <property type="match status" value="1"/>
</dbReference>
<reference evidence="5" key="1">
    <citation type="submission" date="2010-08" db="EMBL/GenBank/DDBJ databases">
        <title>Genome sequence of Parvularcula bermudensis HTCC2503.</title>
        <authorList>
            <person name="Kang D.-M."/>
            <person name="Oh H.-M."/>
            <person name="Cho J.-C."/>
        </authorList>
    </citation>
    <scope>NUCLEOTIDE SEQUENCE [LARGE SCALE GENOMIC DNA]</scope>
    <source>
        <strain evidence="5">ATCC BAA-594 / HTCC2503 / KCTC 12087</strain>
    </source>
</reference>
<name>E0TBT0_PARBH</name>
<keyword evidence="5" id="KW-1185">Reference proteome</keyword>
<feature type="chain" id="PRO_5003140514" evidence="2">
    <location>
        <begin position="27"/>
        <end position="190"/>
    </location>
</feature>
<dbReference type="OrthoDB" id="7173051at2"/>
<evidence type="ECO:0000256" key="1">
    <source>
        <dbReference type="ARBA" id="ARBA00022729"/>
    </source>
</evidence>
<evidence type="ECO:0000256" key="2">
    <source>
        <dbReference type="SAM" id="SignalP"/>
    </source>
</evidence>
<dbReference type="InterPro" id="IPR011250">
    <property type="entry name" value="OMP/PagP_B-barrel"/>
</dbReference>
<dbReference type="RefSeq" id="WP_013299397.1">
    <property type="nucleotide sequence ID" value="NC_014414.1"/>
</dbReference>
<dbReference type="InterPro" id="IPR027385">
    <property type="entry name" value="Beta-barrel_OMP"/>
</dbReference>
<dbReference type="Pfam" id="PF13505">
    <property type="entry name" value="OMP_b-brl"/>
    <property type="match status" value="1"/>
</dbReference>
<proteinExistence type="predicted"/>
<dbReference type="AlphaFoldDB" id="E0TBT0"/>
<organism evidence="4 5">
    <name type="scientific">Parvularcula bermudensis (strain ATCC BAA-594 / HTCC2503 / KCTC 12087)</name>
    <dbReference type="NCBI Taxonomy" id="314260"/>
    <lineage>
        <taxon>Bacteria</taxon>
        <taxon>Pseudomonadati</taxon>
        <taxon>Pseudomonadota</taxon>
        <taxon>Alphaproteobacteria</taxon>
        <taxon>Parvularculales</taxon>
        <taxon>Parvularculaceae</taxon>
        <taxon>Parvularcula</taxon>
    </lineage>
</organism>
<feature type="signal peptide" evidence="2">
    <location>
        <begin position="1"/>
        <end position="26"/>
    </location>
</feature>
<gene>
    <name evidence="4" type="ordered locus">PB2503_01722</name>
</gene>
<feature type="domain" description="Outer membrane protein beta-barrel" evidence="3">
    <location>
        <begin position="23"/>
        <end position="188"/>
    </location>
</feature>
<dbReference type="HOGENOM" id="CLU_1388504_0_0_5"/>
<protein>
    <submittedName>
        <fullName evidence="4">Putative outer membrane protein A</fullName>
    </submittedName>
</protein>
<dbReference type="EMBL" id="CP002156">
    <property type="protein sequence ID" value="ADM08423.1"/>
    <property type="molecule type" value="Genomic_DNA"/>
</dbReference>
<evidence type="ECO:0000313" key="4">
    <source>
        <dbReference type="EMBL" id="ADM08423.1"/>
    </source>
</evidence>